<proteinExistence type="predicted"/>
<keyword evidence="1" id="KW-1133">Transmembrane helix</keyword>
<dbReference type="OrthoDB" id="9807591at2"/>
<keyword evidence="1" id="KW-0472">Membrane</keyword>
<evidence type="ECO:0000256" key="1">
    <source>
        <dbReference type="SAM" id="Phobius"/>
    </source>
</evidence>
<feature type="transmembrane region" description="Helical" evidence="1">
    <location>
        <begin position="28"/>
        <end position="50"/>
    </location>
</feature>
<reference evidence="3 4" key="1">
    <citation type="submission" date="2019-06" db="EMBL/GenBank/DDBJ databases">
        <title>The draft genome of Rhizobium smilacinae PTYR-5.</title>
        <authorList>
            <person name="Liu L."/>
            <person name="Li L."/>
            <person name="Zhang X."/>
        </authorList>
    </citation>
    <scope>NUCLEOTIDE SEQUENCE [LARGE SCALE GENOMIC DNA]</scope>
    <source>
        <strain evidence="3 4">PTYR-5</strain>
    </source>
</reference>
<feature type="domain" description="Heparan-alpha-glucosaminide N-acetyltransferase catalytic" evidence="2">
    <location>
        <begin position="1"/>
        <end position="213"/>
    </location>
</feature>
<comment type="caution">
    <text evidence="3">The sequence shown here is derived from an EMBL/GenBank/DDBJ whole genome shotgun (WGS) entry which is preliminary data.</text>
</comment>
<protein>
    <submittedName>
        <fullName evidence="3">DUF1624 domain-containing protein</fullName>
    </submittedName>
</protein>
<dbReference type="EMBL" id="VDMN01000004">
    <property type="protein sequence ID" value="TNM62350.1"/>
    <property type="molecule type" value="Genomic_DNA"/>
</dbReference>
<evidence type="ECO:0000313" key="4">
    <source>
        <dbReference type="Proteomes" id="UP000311605"/>
    </source>
</evidence>
<feature type="transmembrane region" description="Helical" evidence="1">
    <location>
        <begin position="161"/>
        <end position="184"/>
    </location>
</feature>
<dbReference type="AlphaFoldDB" id="A0A5C4XIE8"/>
<feature type="transmembrane region" description="Helical" evidence="1">
    <location>
        <begin position="111"/>
        <end position="133"/>
    </location>
</feature>
<dbReference type="Proteomes" id="UP000311605">
    <property type="component" value="Unassembled WGS sequence"/>
</dbReference>
<dbReference type="InterPro" id="IPR012429">
    <property type="entry name" value="HGSNAT_cat"/>
</dbReference>
<keyword evidence="1" id="KW-0812">Transmembrane</keyword>
<organism evidence="3 4">
    <name type="scientific">Aliirhizobium smilacinae</name>
    <dbReference type="NCBI Taxonomy" id="1395944"/>
    <lineage>
        <taxon>Bacteria</taxon>
        <taxon>Pseudomonadati</taxon>
        <taxon>Pseudomonadota</taxon>
        <taxon>Alphaproteobacteria</taxon>
        <taxon>Hyphomicrobiales</taxon>
        <taxon>Rhizobiaceae</taxon>
        <taxon>Aliirhizobium</taxon>
    </lineage>
</organism>
<name>A0A5C4XIE8_9HYPH</name>
<dbReference type="Pfam" id="PF07786">
    <property type="entry name" value="HGSNAT_cat"/>
    <property type="match status" value="1"/>
</dbReference>
<evidence type="ECO:0000259" key="2">
    <source>
        <dbReference type="Pfam" id="PF07786"/>
    </source>
</evidence>
<accession>A0A5C4XIE8</accession>
<gene>
    <name evidence="3" type="ORF">FHP24_18635</name>
</gene>
<feature type="transmembrane region" description="Helical" evidence="1">
    <location>
        <begin position="85"/>
        <end position="104"/>
    </location>
</feature>
<sequence length="301" mass="32890">MATYHFTWDLEFFGYVDPGTATQGFFRLYARAIASSFLFLAGVSLVLAHGRGIRWHSFGKRLAIVAGAAIAISVATLFAFPQEWIYFGILHNIALSSLIGLAFLRAPLGIAFAIPILIVAGMIIDATVMPGILQSPLFDTRWLAWIGFSEFPPRSNDYVPLFPWLAALLTGIAITRLAIIRGWTGRLAELQRNDTILAKAGRNSLIVYLVHQPILLALVYLFSLISPAPAPDPRLVYMNSCQPSCLRETGDAALCQRFCGCTADKLIGEQLMTPLQSGTISAQDNRIQIMAQECSISAGQP</sequence>
<keyword evidence="4" id="KW-1185">Reference proteome</keyword>
<evidence type="ECO:0000313" key="3">
    <source>
        <dbReference type="EMBL" id="TNM62350.1"/>
    </source>
</evidence>
<feature type="transmembrane region" description="Helical" evidence="1">
    <location>
        <begin position="62"/>
        <end position="79"/>
    </location>
</feature>
<feature type="transmembrane region" description="Helical" evidence="1">
    <location>
        <begin position="205"/>
        <end position="225"/>
    </location>
</feature>